<proteinExistence type="predicted"/>
<sequence>MDRRPTPHLLLVILQKRNSPEKCFVSARRAFVTVQFGGAYIEKLILTTKQRLANGFPTIVDGKVHLEPTEFQMGRMMVYTKR</sequence>
<dbReference type="EnsemblMetazoa" id="CJA40687.1">
    <property type="protein sequence ID" value="CJA40687.1"/>
    <property type="gene ID" value="WBGene00216535"/>
</dbReference>
<evidence type="ECO:0000313" key="2">
    <source>
        <dbReference type="Proteomes" id="UP000005237"/>
    </source>
</evidence>
<accession>A0A8R1ENJ0</accession>
<name>A0A8R1ENJ0_CAEJA</name>
<dbReference type="Proteomes" id="UP000005237">
    <property type="component" value="Unassembled WGS sequence"/>
</dbReference>
<dbReference type="AlphaFoldDB" id="A0A8R1ENJ0"/>
<protein>
    <submittedName>
        <fullName evidence="1">Uncharacterized protein</fullName>
    </submittedName>
</protein>
<keyword evidence="2" id="KW-1185">Reference proteome</keyword>
<organism evidence="1 2">
    <name type="scientific">Caenorhabditis japonica</name>
    <dbReference type="NCBI Taxonomy" id="281687"/>
    <lineage>
        <taxon>Eukaryota</taxon>
        <taxon>Metazoa</taxon>
        <taxon>Ecdysozoa</taxon>
        <taxon>Nematoda</taxon>
        <taxon>Chromadorea</taxon>
        <taxon>Rhabditida</taxon>
        <taxon>Rhabditina</taxon>
        <taxon>Rhabditomorpha</taxon>
        <taxon>Rhabditoidea</taxon>
        <taxon>Rhabditidae</taxon>
        <taxon>Peloderinae</taxon>
        <taxon>Caenorhabditis</taxon>
    </lineage>
</organism>
<evidence type="ECO:0000313" key="1">
    <source>
        <dbReference type="EnsemblMetazoa" id="CJA40687.1"/>
    </source>
</evidence>
<reference evidence="1" key="2">
    <citation type="submission" date="2022-06" db="UniProtKB">
        <authorList>
            <consortium name="EnsemblMetazoa"/>
        </authorList>
    </citation>
    <scope>IDENTIFICATION</scope>
    <source>
        <strain evidence="1">DF5081</strain>
    </source>
</reference>
<reference evidence="2" key="1">
    <citation type="submission" date="2010-08" db="EMBL/GenBank/DDBJ databases">
        <authorList>
            <consortium name="Caenorhabditis japonica Sequencing Consortium"/>
            <person name="Wilson R.K."/>
        </authorList>
    </citation>
    <scope>NUCLEOTIDE SEQUENCE [LARGE SCALE GENOMIC DNA]</scope>
    <source>
        <strain evidence="2">DF5081</strain>
    </source>
</reference>